<feature type="region of interest" description="Disordered" evidence="1">
    <location>
        <begin position="54"/>
        <end position="75"/>
    </location>
</feature>
<keyword evidence="3" id="KW-1185">Reference proteome</keyword>
<dbReference type="EMBL" id="BMDD01000003">
    <property type="protein sequence ID" value="GGH78957.1"/>
    <property type="molecule type" value="Genomic_DNA"/>
</dbReference>
<evidence type="ECO:0000256" key="1">
    <source>
        <dbReference type="SAM" id="MobiDB-lite"/>
    </source>
</evidence>
<feature type="compositionally biased region" description="Basic and acidic residues" evidence="1">
    <location>
        <begin position="62"/>
        <end position="75"/>
    </location>
</feature>
<protein>
    <submittedName>
        <fullName evidence="2">Uncharacterized protein</fullName>
    </submittedName>
</protein>
<dbReference type="Proteomes" id="UP000605427">
    <property type="component" value="Unassembled WGS sequence"/>
</dbReference>
<reference evidence="3" key="1">
    <citation type="journal article" date="2019" name="Int. J. Syst. Evol. Microbiol.">
        <title>The Global Catalogue of Microorganisms (GCM) 10K type strain sequencing project: providing services to taxonomists for standard genome sequencing and annotation.</title>
        <authorList>
            <consortium name="The Broad Institute Genomics Platform"/>
            <consortium name="The Broad Institute Genome Sequencing Center for Infectious Disease"/>
            <person name="Wu L."/>
            <person name="Ma J."/>
        </authorList>
    </citation>
    <scope>NUCLEOTIDE SEQUENCE [LARGE SCALE GENOMIC DNA]</scope>
    <source>
        <strain evidence="3">CCM 8702</strain>
    </source>
</reference>
<evidence type="ECO:0000313" key="3">
    <source>
        <dbReference type="Proteomes" id="UP000605427"/>
    </source>
</evidence>
<organism evidence="2 3">
    <name type="scientific">Saccharibacillus endophyticus</name>
    <dbReference type="NCBI Taxonomy" id="2060666"/>
    <lineage>
        <taxon>Bacteria</taxon>
        <taxon>Bacillati</taxon>
        <taxon>Bacillota</taxon>
        <taxon>Bacilli</taxon>
        <taxon>Bacillales</taxon>
        <taxon>Paenibacillaceae</taxon>
        <taxon>Saccharibacillus</taxon>
    </lineage>
</organism>
<evidence type="ECO:0000313" key="2">
    <source>
        <dbReference type="EMBL" id="GGH78957.1"/>
    </source>
</evidence>
<sequence length="75" mass="8289">MFNALMGGGPLEHAEELVRSLTARFNPRRRDVAVFISDHKEVVQDGDDRLFEKGTGGAVGRVDPKNGDVGRVRIR</sequence>
<proteinExistence type="predicted"/>
<name>A0ABQ1ZTH3_9BACL</name>
<accession>A0ABQ1ZTH3</accession>
<comment type="caution">
    <text evidence="2">The sequence shown here is derived from an EMBL/GenBank/DDBJ whole genome shotgun (WGS) entry which is preliminary data.</text>
</comment>
<gene>
    <name evidence="2" type="ORF">GCM10007362_25020</name>
</gene>